<dbReference type="RefSeq" id="WP_013163901.1">
    <property type="nucleotide sequence ID" value="NC_014216.1"/>
</dbReference>
<dbReference type="PROSITE" id="PS51833">
    <property type="entry name" value="HDOD"/>
    <property type="match status" value="1"/>
</dbReference>
<keyword evidence="3" id="KW-1185">Reference proteome</keyword>
<dbReference type="GO" id="GO:0016787">
    <property type="term" value="F:hydrolase activity"/>
    <property type="evidence" value="ECO:0007669"/>
    <property type="project" value="UniProtKB-KW"/>
</dbReference>
<dbReference type="InterPro" id="IPR006675">
    <property type="entry name" value="HDIG_dom"/>
</dbReference>
<evidence type="ECO:0000313" key="3">
    <source>
        <dbReference type="Proteomes" id="UP000001508"/>
    </source>
</evidence>
<dbReference type="eggNOG" id="COG1639">
    <property type="taxonomic scope" value="Bacteria"/>
</dbReference>
<dbReference type="InParanoid" id="D6Z4A0"/>
<dbReference type="CDD" id="cd00077">
    <property type="entry name" value="HDc"/>
    <property type="match status" value="1"/>
</dbReference>
<evidence type="ECO:0000313" key="2">
    <source>
        <dbReference type="EMBL" id="ADH86375.1"/>
    </source>
</evidence>
<dbReference type="SUPFAM" id="SSF109604">
    <property type="entry name" value="HD-domain/PDEase-like"/>
    <property type="match status" value="1"/>
</dbReference>
<dbReference type="OrthoDB" id="9803649at2"/>
<dbReference type="Gene3D" id="1.10.3210.10">
    <property type="entry name" value="Hypothetical protein af1432"/>
    <property type="match status" value="1"/>
</dbReference>
<dbReference type="SMART" id="SM00471">
    <property type="entry name" value="HDc"/>
    <property type="match status" value="1"/>
</dbReference>
<dbReference type="STRING" id="589865.DaAHT2_1683"/>
<dbReference type="HOGENOM" id="CLU_048246_4_2_7"/>
<dbReference type="InterPro" id="IPR003607">
    <property type="entry name" value="HD/PDEase_dom"/>
</dbReference>
<dbReference type="InterPro" id="IPR013976">
    <property type="entry name" value="HDOD"/>
</dbReference>
<dbReference type="PANTHER" id="PTHR33525">
    <property type="match status" value="1"/>
</dbReference>
<dbReference type="KEGG" id="dak:DaAHT2_1683"/>
<feature type="domain" description="HDOD" evidence="1">
    <location>
        <begin position="14"/>
        <end position="211"/>
    </location>
</feature>
<dbReference type="Proteomes" id="UP000001508">
    <property type="component" value="Chromosome"/>
</dbReference>
<keyword evidence="2" id="KW-0378">Hydrolase</keyword>
<dbReference type="AlphaFoldDB" id="D6Z4A0"/>
<dbReference type="EMBL" id="CP001940">
    <property type="protein sequence ID" value="ADH86375.1"/>
    <property type="molecule type" value="Genomic_DNA"/>
</dbReference>
<evidence type="ECO:0000259" key="1">
    <source>
        <dbReference type="PROSITE" id="PS51833"/>
    </source>
</evidence>
<organism evidence="2 3">
    <name type="scientific">Desulfurivibrio alkaliphilus (strain DSM 19089 / UNIQEM U267 / AHT2)</name>
    <dbReference type="NCBI Taxonomy" id="589865"/>
    <lineage>
        <taxon>Bacteria</taxon>
        <taxon>Pseudomonadati</taxon>
        <taxon>Thermodesulfobacteriota</taxon>
        <taxon>Desulfobulbia</taxon>
        <taxon>Desulfobulbales</taxon>
        <taxon>Desulfobulbaceae</taxon>
        <taxon>Desulfurivibrio</taxon>
    </lineage>
</organism>
<reference evidence="3" key="1">
    <citation type="submission" date="2010-02" db="EMBL/GenBank/DDBJ databases">
        <title>Complete sequence of Desulfurivibrio alkaliphilus AHT2.</title>
        <authorList>
            <consortium name="US DOE Joint Genome Institute"/>
            <person name="Pitluck S."/>
            <person name="Chertkov O."/>
            <person name="Detter J.C."/>
            <person name="Han C."/>
            <person name="Tapia R."/>
            <person name="Larimer F."/>
            <person name="Land M."/>
            <person name="Hauser L."/>
            <person name="Kyrpides N."/>
            <person name="Mikhailova N."/>
            <person name="Sorokin D.Y."/>
            <person name="Muyzer G."/>
            <person name="Woyke T."/>
        </authorList>
    </citation>
    <scope>NUCLEOTIDE SEQUENCE [LARGE SCALE GENOMIC DNA]</scope>
    <source>
        <strain evidence="3">DSM 19089 / UNIQEM U267 / AHT2</strain>
    </source>
</reference>
<accession>D6Z4A0</accession>
<dbReference type="Pfam" id="PF08668">
    <property type="entry name" value="HDOD"/>
    <property type="match status" value="1"/>
</dbReference>
<gene>
    <name evidence="2" type="ordered locus">DaAHT2_1683</name>
</gene>
<name>D6Z4A0_DESAT</name>
<dbReference type="NCBIfam" id="TIGR00277">
    <property type="entry name" value="HDIG"/>
    <property type="match status" value="1"/>
</dbReference>
<sequence length="281" mass="30678">MSRVEEIVNLIEFVQPFPKVARRVMELLTDPEVEAKTLAEVIQYDQVITANVLKICNSPYYGLARKVSSLNEALVMIGHEPLKEIIVASSSAAYFKGEVGAGYALEQGELWRHSVAVGVLAKHLVGKIKEVEPGTAFTAGLLHDIGKRFLSSFVSDDFELIMAKVTQEKASFVEAEKDILGITHAELGGMILKRWDFPDEMQRAVQLHHDPEALAGEPLTALVALSNALVISAGIGVGADGLATRLKGEGLRRFGISQPHLDLAMVSLLEELEQAEELLRL</sequence>
<proteinExistence type="predicted"/>
<protein>
    <submittedName>
        <fullName evidence="2">Metal dependent phosphohydrolase</fullName>
    </submittedName>
</protein>
<dbReference type="InterPro" id="IPR052340">
    <property type="entry name" value="RNase_Y/CdgJ"/>
</dbReference>
<dbReference type="PANTHER" id="PTHR33525:SF3">
    <property type="entry name" value="RIBONUCLEASE Y"/>
    <property type="match status" value="1"/>
</dbReference>